<gene>
    <name evidence="2" type="ordered locus">Haur_2205</name>
</gene>
<sequence>MAAIKCIMRRRQMVKRWFLIMALFLAGCSQTTTPNPTQTEAVSTLEGYTVAIPESYKAPRYGEPYIIGTNADIDQILISLVAKQQYSDIIGRSVFTSRHPYDAIHSRINARIKQDKWDYITRNDDPEFVHLVYSKVFDQTSVALDTIIMSTITTNDPELVLIVQTLTTDIPEKPTPTVKPTQAATTSTRTIEGYEVAIPESYEIPTWGDAYGFGSDEKIDQLLINWHAAEPYTNILGRNVFISTDRLSLVYATISSKLNNRDWERISGQGDDRYSHIVYSKTIDQTPVAIAVLMMLFDPETHPDQVLVIQTLTTDIPEKPTPTIADRPVTATPVPILPSIIWPDPVTFYALDDPEIADGSFQLQIASVLDHVGYATTISQTLFTSSKSIVELEQFYDQAYANKVKTRSIMETIAAPNLYLGYTDSHYQRGYLIKYVIIDLADQGKPYRLILATIAE</sequence>
<evidence type="ECO:0000256" key="1">
    <source>
        <dbReference type="SAM" id="SignalP"/>
    </source>
</evidence>
<keyword evidence="1" id="KW-0732">Signal</keyword>
<dbReference type="STRING" id="316274.Haur_2205"/>
<proteinExistence type="predicted"/>
<accession>A9AX37</accession>
<evidence type="ECO:0000313" key="2">
    <source>
        <dbReference type="EMBL" id="ABX04845.1"/>
    </source>
</evidence>
<dbReference type="KEGG" id="hau:Haur_2205"/>
<keyword evidence="3" id="KW-1185">Reference proteome</keyword>
<dbReference type="AlphaFoldDB" id="A9AX37"/>
<dbReference type="Proteomes" id="UP000000787">
    <property type="component" value="Chromosome"/>
</dbReference>
<feature type="signal peptide" evidence="1">
    <location>
        <begin position="1"/>
        <end position="31"/>
    </location>
</feature>
<dbReference type="InParanoid" id="A9AX37"/>
<name>A9AX37_HERA2</name>
<evidence type="ECO:0000313" key="3">
    <source>
        <dbReference type="Proteomes" id="UP000000787"/>
    </source>
</evidence>
<protein>
    <submittedName>
        <fullName evidence="2">Uncharacterized protein</fullName>
    </submittedName>
</protein>
<dbReference type="PROSITE" id="PS51257">
    <property type="entry name" value="PROKAR_LIPOPROTEIN"/>
    <property type="match status" value="1"/>
</dbReference>
<dbReference type="EMBL" id="CP000875">
    <property type="protein sequence ID" value="ABX04845.1"/>
    <property type="molecule type" value="Genomic_DNA"/>
</dbReference>
<feature type="chain" id="PRO_5002732205" evidence="1">
    <location>
        <begin position="32"/>
        <end position="456"/>
    </location>
</feature>
<dbReference type="HOGENOM" id="CLU_599605_0_0_0"/>
<organism evidence="2 3">
    <name type="scientific">Herpetosiphon aurantiacus (strain ATCC 23779 / DSM 785 / 114-95)</name>
    <dbReference type="NCBI Taxonomy" id="316274"/>
    <lineage>
        <taxon>Bacteria</taxon>
        <taxon>Bacillati</taxon>
        <taxon>Chloroflexota</taxon>
        <taxon>Chloroflexia</taxon>
        <taxon>Herpetosiphonales</taxon>
        <taxon>Herpetosiphonaceae</taxon>
        <taxon>Herpetosiphon</taxon>
    </lineage>
</organism>
<dbReference type="BioCyc" id="HAUR316274:GHYA-2233-MONOMER"/>
<reference evidence="2 3" key="1">
    <citation type="journal article" date="2011" name="Stand. Genomic Sci.">
        <title>Complete genome sequence of the filamentous gliding predatory bacterium Herpetosiphon aurantiacus type strain (114-95(T)).</title>
        <authorList>
            <person name="Kiss H."/>
            <person name="Nett M."/>
            <person name="Domin N."/>
            <person name="Martin K."/>
            <person name="Maresca J.A."/>
            <person name="Copeland A."/>
            <person name="Lapidus A."/>
            <person name="Lucas S."/>
            <person name="Berry K.W."/>
            <person name="Glavina Del Rio T."/>
            <person name="Dalin E."/>
            <person name="Tice H."/>
            <person name="Pitluck S."/>
            <person name="Richardson P."/>
            <person name="Bruce D."/>
            <person name="Goodwin L."/>
            <person name="Han C."/>
            <person name="Detter J.C."/>
            <person name="Schmutz J."/>
            <person name="Brettin T."/>
            <person name="Land M."/>
            <person name="Hauser L."/>
            <person name="Kyrpides N.C."/>
            <person name="Ivanova N."/>
            <person name="Goker M."/>
            <person name="Woyke T."/>
            <person name="Klenk H.P."/>
            <person name="Bryant D.A."/>
        </authorList>
    </citation>
    <scope>NUCLEOTIDE SEQUENCE [LARGE SCALE GENOMIC DNA]</scope>
    <source>
        <strain evidence="3">ATCC 23779 / DSM 785 / 114-95</strain>
    </source>
</reference>